<keyword evidence="1" id="KW-0472">Membrane</keyword>
<proteinExistence type="predicted"/>
<dbReference type="RefSeq" id="WP_183440919.1">
    <property type="nucleotide sequence ID" value="NZ_JACHXD010000005.1"/>
</dbReference>
<feature type="transmembrane region" description="Helical" evidence="1">
    <location>
        <begin position="34"/>
        <end position="58"/>
    </location>
</feature>
<comment type="caution">
    <text evidence="2">The sequence shown here is derived from an EMBL/GenBank/DDBJ whole genome shotgun (WGS) entry which is preliminary data.</text>
</comment>
<gene>
    <name evidence="2" type="ORF">FHS03_002098</name>
</gene>
<protein>
    <submittedName>
        <fullName evidence="2">Uncharacterized protein</fullName>
    </submittedName>
</protein>
<reference evidence="2 3" key="1">
    <citation type="submission" date="2020-08" db="EMBL/GenBank/DDBJ databases">
        <title>Genomic Encyclopedia of Type Strains, Phase III (KMG-III): the genomes of soil and plant-associated and newly described type strains.</title>
        <authorList>
            <person name="Whitman W."/>
        </authorList>
    </citation>
    <scope>NUCLEOTIDE SEQUENCE [LARGE SCALE GENOMIC DNA]</scope>
    <source>
        <strain evidence="2 3">CECT 8897</strain>
    </source>
</reference>
<keyword evidence="3" id="KW-1185">Reference proteome</keyword>
<keyword evidence="1" id="KW-0812">Transmembrane</keyword>
<evidence type="ECO:0000256" key="1">
    <source>
        <dbReference type="SAM" id="Phobius"/>
    </source>
</evidence>
<evidence type="ECO:0000313" key="2">
    <source>
        <dbReference type="EMBL" id="MBB3119047.1"/>
    </source>
</evidence>
<dbReference type="EMBL" id="JACHXD010000005">
    <property type="protein sequence ID" value="MBB3119047.1"/>
    <property type="molecule type" value="Genomic_DNA"/>
</dbReference>
<dbReference type="AlphaFoldDB" id="A0A7W5FTV1"/>
<sequence>MTPLSRALCVIACSVLMVGFGLCGALGLTLGSEGYASALLLLGALGLLIAAGCGLVIYRLLFRRAAAGADTGRKPEA</sequence>
<name>A0A7W5FTV1_9BURK</name>
<accession>A0A7W5FTV1</accession>
<keyword evidence="1" id="KW-1133">Transmembrane helix</keyword>
<organism evidence="2 3">
    <name type="scientific">Pseudoduganella violacea</name>
    <dbReference type="NCBI Taxonomy" id="1715466"/>
    <lineage>
        <taxon>Bacteria</taxon>
        <taxon>Pseudomonadati</taxon>
        <taxon>Pseudomonadota</taxon>
        <taxon>Betaproteobacteria</taxon>
        <taxon>Burkholderiales</taxon>
        <taxon>Oxalobacteraceae</taxon>
        <taxon>Telluria group</taxon>
        <taxon>Pseudoduganella</taxon>
    </lineage>
</organism>
<dbReference type="Proteomes" id="UP000541535">
    <property type="component" value="Unassembled WGS sequence"/>
</dbReference>
<feature type="transmembrane region" description="Helical" evidence="1">
    <location>
        <begin position="7"/>
        <end position="28"/>
    </location>
</feature>
<evidence type="ECO:0000313" key="3">
    <source>
        <dbReference type="Proteomes" id="UP000541535"/>
    </source>
</evidence>